<dbReference type="RefSeq" id="WP_182837218.1">
    <property type="nucleotide sequence ID" value="NZ_BAAABQ010000064.1"/>
</dbReference>
<dbReference type="PANTHER" id="PTHR48050">
    <property type="entry name" value="STEROL 3-BETA-GLUCOSYLTRANSFERASE"/>
    <property type="match status" value="1"/>
</dbReference>
<dbReference type="Proteomes" id="UP000517916">
    <property type="component" value="Unassembled WGS sequence"/>
</dbReference>
<comment type="caution">
    <text evidence="4">The sequence shown here is derived from an EMBL/GenBank/DDBJ whole genome shotgun (WGS) entry which is preliminary data.</text>
</comment>
<sequence>MADGGHILFFNYPAHGHFNPSLPVVAELVRRGHQVTYAVTKPYADAVAATGATVLLYQSEAPESWEDTPIPEEPTGDDAAVAILFQLLEGFAPLAAAEEHFGAQRPDLVVYDQYAHHTGRLLAKKWGRPGVMTCTTFAANAQYSPYAKLAETSTIVIDPAHPAFARLATTYAETMAAQGFPELSMEEFNVTGPDSTIVFVPRQFQLGAETFDETFHFVGSSLGDGVRDGRWTPPGDGKPVLLITMGSHGYENRTQFYRNCVQAFTDQPWHVVMAIGTQVKPEELAPLPDNFEVHSWVPQLSVLEHASGFLAHAGMGSTLESLYHGVAPVVVPRLGEQHLVADRLVELGLGRKVLPTEATPEALREAVNGLAADEQAQAAVRKMQQHLRDSGGTRAAADAIEAKL</sequence>
<dbReference type="PANTHER" id="PTHR48050:SF13">
    <property type="entry name" value="STEROL 3-BETA-GLUCOSYLTRANSFERASE UGT80A2"/>
    <property type="match status" value="1"/>
</dbReference>
<reference evidence="4 5" key="1">
    <citation type="submission" date="2020-08" db="EMBL/GenBank/DDBJ databases">
        <title>Genomic Encyclopedia of Archaeal and Bacterial Type Strains, Phase II (KMG-II): from individual species to whole genera.</title>
        <authorList>
            <person name="Goeker M."/>
        </authorList>
    </citation>
    <scope>NUCLEOTIDE SEQUENCE [LARGE SCALE GENOMIC DNA]</scope>
    <source>
        <strain evidence="4 5">DSM 43850</strain>
    </source>
</reference>
<accession>A0ABR6BEA2</accession>
<evidence type="ECO:0000256" key="1">
    <source>
        <dbReference type="ARBA" id="ARBA00009995"/>
    </source>
</evidence>
<evidence type="ECO:0000313" key="5">
    <source>
        <dbReference type="Proteomes" id="UP000517916"/>
    </source>
</evidence>
<gene>
    <name evidence="4" type="ORF">BC739_002309</name>
</gene>
<name>A0ABR6BEA2_9PSEU</name>
<protein>
    <submittedName>
        <fullName evidence="4">MGT family glycosyltransferase</fullName>
    </submittedName>
</protein>
<dbReference type="InterPro" id="IPR010610">
    <property type="entry name" value="EryCIII-like_C"/>
</dbReference>
<dbReference type="SUPFAM" id="SSF53756">
    <property type="entry name" value="UDP-Glycosyltransferase/glycogen phosphorylase"/>
    <property type="match status" value="1"/>
</dbReference>
<proteinExistence type="inferred from homology"/>
<dbReference type="InterPro" id="IPR006326">
    <property type="entry name" value="UDPGT_MGT-like"/>
</dbReference>
<dbReference type="CDD" id="cd03784">
    <property type="entry name" value="GT1_Gtf-like"/>
    <property type="match status" value="1"/>
</dbReference>
<dbReference type="NCBIfam" id="TIGR01426">
    <property type="entry name" value="MGT"/>
    <property type="match status" value="1"/>
</dbReference>
<feature type="domain" description="Erythromycin biosynthesis protein CIII-like C-terminal" evidence="3">
    <location>
        <begin position="271"/>
        <end position="385"/>
    </location>
</feature>
<comment type="similarity">
    <text evidence="1">Belongs to the UDP-glycosyltransferase family.</text>
</comment>
<dbReference type="InterPro" id="IPR002213">
    <property type="entry name" value="UDP_glucos_trans"/>
</dbReference>
<evidence type="ECO:0000313" key="4">
    <source>
        <dbReference type="EMBL" id="MBA8925110.1"/>
    </source>
</evidence>
<keyword evidence="5" id="KW-1185">Reference proteome</keyword>
<evidence type="ECO:0000256" key="2">
    <source>
        <dbReference type="ARBA" id="ARBA00022679"/>
    </source>
</evidence>
<evidence type="ECO:0000259" key="3">
    <source>
        <dbReference type="Pfam" id="PF06722"/>
    </source>
</evidence>
<dbReference type="EMBL" id="JACJID010000002">
    <property type="protein sequence ID" value="MBA8925110.1"/>
    <property type="molecule type" value="Genomic_DNA"/>
</dbReference>
<keyword evidence="2" id="KW-0808">Transferase</keyword>
<dbReference type="Gene3D" id="3.40.50.2000">
    <property type="entry name" value="Glycogen Phosphorylase B"/>
    <property type="match status" value="2"/>
</dbReference>
<dbReference type="Pfam" id="PF06722">
    <property type="entry name" value="EryCIII-like_C"/>
    <property type="match status" value="1"/>
</dbReference>
<organism evidence="4 5">
    <name type="scientific">Kutzneria viridogrisea</name>
    <dbReference type="NCBI Taxonomy" id="47990"/>
    <lineage>
        <taxon>Bacteria</taxon>
        <taxon>Bacillati</taxon>
        <taxon>Actinomycetota</taxon>
        <taxon>Actinomycetes</taxon>
        <taxon>Pseudonocardiales</taxon>
        <taxon>Pseudonocardiaceae</taxon>
        <taxon>Kutzneria</taxon>
    </lineage>
</organism>
<dbReference type="InterPro" id="IPR050426">
    <property type="entry name" value="Glycosyltransferase_28"/>
</dbReference>